<evidence type="ECO:0000313" key="1">
    <source>
        <dbReference type="EMBL" id="MCD9641054.1"/>
    </source>
</evidence>
<organism evidence="1 2">
    <name type="scientific">Datura stramonium</name>
    <name type="common">Jimsonweed</name>
    <name type="synonym">Common thornapple</name>
    <dbReference type="NCBI Taxonomy" id="4076"/>
    <lineage>
        <taxon>Eukaryota</taxon>
        <taxon>Viridiplantae</taxon>
        <taxon>Streptophyta</taxon>
        <taxon>Embryophyta</taxon>
        <taxon>Tracheophyta</taxon>
        <taxon>Spermatophyta</taxon>
        <taxon>Magnoliopsida</taxon>
        <taxon>eudicotyledons</taxon>
        <taxon>Gunneridae</taxon>
        <taxon>Pentapetalae</taxon>
        <taxon>asterids</taxon>
        <taxon>lamiids</taxon>
        <taxon>Solanales</taxon>
        <taxon>Solanaceae</taxon>
        <taxon>Solanoideae</taxon>
        <taxon>Datureae</taxon>
        <taxon>Datura</taxon>
    </lineage>
</organism>
<accession>A0ABS8V2J6</accession>
<protein>
    <submittedName>
        <fullName evidence="1">Uncharacterized protein</fullName>
    </submittedName>
</protein>
<evidence type="ECO:0000313" key="2">
    <source>
        <dbReference type="Proteomes" id="UP000823775"/>
    </source>
</evidence>
<comment type="caution">
    <text evidence="1">The sequence shown here is derived from an EMBL/GenBank/DDBJ whole genome shotgun (WGS) entry which is preliminary data.</text>
</comment>
<keyword evidence="2" id="KW-1185">Reference proteome</keyword>
<dbReference type="EMBL" id="JACEIK010003266">
    <property type="protein sequence ID" value="MCD9641054.1"/>
    <property type="molecule type" value="Genomic_DNA"/>
</dbReference>
<reference evidence="1 2" key="1">
    <citation type="journal article" date="2021" name="BMC Genomics">
        <title>Datura genome reveals duplications of psychoactive alkaloid biosynthetic genes and high mutation rate following tissue culture.</title>
        <authorList>
            <person name="Rajewski A."/>
            <person name="Carter-House D."/>
            <person name="Stajich J."/>
            <person name="Litt A."/>
        </authorList>
    </citation>
    <scope>NUCLEOTIDE SEQUENCE [LARGE SCALE GENOMIC DNA]</scope>
    <source>
        <strain evidence="1">AR-01</strain>
    </source>
</reference>
<gene>
    <name evidence="1" type="ORF">HAX54_026870</name>
</gene>
<name>A0ABS8V2J6_DATST</name>
<proteinExistence type="predicted"/>
<dbReference type="Proteomes" id="UP000823775">
    <property type="component" value="Unassembled WGS sequence"/>
</dbReference>
<sequence>MANETMAEQQKKRTMEALERRFAQAKPSSGTAAQEQENCCYYNKAPVESDVGLFIRVTNTSTPVEVLLTISMSSFAPVFGFGGSKGQVKMAIFAFSILLWHLKLSEDESYLDQLQIHKLALYLLTFHHSVNFD</sequence>